<accession>A0A9D4FTX7</accession>
<gene>
    <name evidence="1" type="ORF">DPMN_133614</name>
</gene>
<dbReference type="Proteomes" id="UP000828390">
    <property type="component" value="Unassembled WGS sequence"/>
</dbReference>
<evidence type="ECO:0000313" key="1">
    <source>
        <dbReference type="EMBL" id="KAH3805314.1"/>
    </source>
</evidence>
<organism evidence="1 2">
    <name type="scientific">Dreissena polymorpha</name>
    <name type="common">Zebra mussel</name>
    <name type="synonym">Mytilus polymorpha</name>
    <dbReference type="NCBI Taxonomy" id="45954"/>
    <lineage>
        <taxon>Eukaryota</taxon>
        <taxon>Metazoa</taxon>
        <taxon>Spiralia</taxon>
        <taxon>Lophotrochozoa</taxon>
        <taxon>Mollusca</taxon>
        <taxon>Bivalvia</taxon>
        <taxon>Autobranchia</taxon>
        <taxon>Heteroconchia</taxon>
        <taxon>Euheterodonta</taxon>
        <taxon>Imparidentia</taxon>
        <taxon>Neoheterodontei</taxon>
        <taxon>Myida</taxon>
        <taxon>Dreissenoidea</taxon>
        <taxon>Dreissenidae</taxon>
        <taxon>Dreissena</taxon>
    </lineage>
</organism>
<dbReference type="AlphaFoldDB" id="A0A9D4FTX7"/>
<dbReference type="EMBL" id="JAIWYP010000006">
    <property type="protein sequence ID" value="KAH3805314.1"/>
    <property type="molecule type" value="Genomic_DNA"/>
</dbReference>
<evidence type="ECO:0000313" key="2">
    <source>
        <dbReference type="Proteomes" id="UP000828390"/>
    </source>
</evidence>
<reference evidence="1" key="1">
    <citation type="journal article" date="2019" name="bioRxiv">
        <title>The Genome of the Zebra Mussel, Dreissena polymorpha: A Resource for Invasive Species Research.</title>
        <authorList>
            <person name="McCartney M.A."/>
            <person name="Auch B."/>
            <person name="Kono T."/>
            <person name="Mallez S."/>
            <person name="Zhang Y."/>
            <person name="Obille A."/>
            <person name="Becker A."/>
            <person name="Abrahante J.E."/>
            <person name="Garbe J."/>
            <person name="Badalamenti J.P."/>
            <person name="Herman A."/>
            <person name="Mangelson H."/>
            <person name="Liachko I."/>
            <person name="Sullivan S."/>
            <person name="Sone E.D."/>
            <person name="Koren S."/>
            <person name="Silverstein K.A.T."/>
            <person name="Beckman K.B."/>
            <person name="Gohl D.M."/>
        </authorList>
    </citation>
    <scope>NUCLEOTIDE SEQUENCE</scope>
    <source>
        <strain evidence="1">Duluth1</strain>
        <tissue evidence="1">Whole animal</tissue>
    </source>
</reference>
<comment type="caution">
    <text evidence="1">The sequence shown here is derived from an EMBL/GenBank/DDBJ whole genome shotgun (WGS) entry which is preliminary data.</text>
</comment>
<name>A0A9D4FTX7_DREPO</name>
<proteinExistence type="predicted"/>
<protein>
    <submittedName>
        <fullName evidence="1">Uncharacterized protein</fullName>
    </submittedName>
</protein>
<reference evidence="1" key="2">
    <citation type="submission" date="2020-11" db="EMBL/GenBank/DDBJ databases">
        <authorList>
            <person name="McCartney M.A."/>
            <person name="Auch B."/>
            <person name="Kono T."/>
            <person name="Mallez S."/>
            <person name="Becker A."/>
            <person name="Gohl D.M."/>
            <person name="Silverstein K.A.T."/>
            <person name="Koren S."/>
            <person name="Bechman K.B."/>
            <person name="Herman A."/>
            <person name="Abrahante J.E."/>
            <person name="Garbe J."/>
        </authorList>
    </citation>
    <scope>NUCLEOTIDE SEQUENCE</scope>
    <source>
        <strain evidence="1">Duluth1</strain>
        <tissue evidence="1">Whole animal</tissue>
    </source>
</reference>
<sequence length="57" mass="6577">MPEYEDNNMLCGTKIPLTDVGEWKNISFRVMSAEIGLQALHYGVFLKSEFDYNPFLC</sequence>
<keyword evidence="2" id="KW-1185">Reference proteome</keyword>